<dbReference type="PROSITE" id="PS50090">
    <property type="entry name" value="MYB_LIKE"/>
    <property type="match status" value="1"/>
</dbReference>
<reference evidence="4" key="1">
    <citation type="submission" date="2025-08" db="UniProtKB">
        <authorList>
            <consortium name="RefSeq"/>
        </authorList>
    </citation>
    <scope>IDENTIFICATION</scope>
</reference>
<dbReference type="SUPFAM" id="SSF46689">
    <property type="entry name" value="Homeodomain-like"/>
    <property type="match status" value="1"/>
</dbReference>
<gene>
    <name evidence="4" type="primary">LOC113146896</name>
</gene>
<feature type="compositionally biased region" description="Polar residues" evidence="1">
    <location>
        <begin position="84"/>
        <end position="94"/>
    </location>
</feature>
<dbReference type="AlphaFoldDB" id="A0A6P6RU80"/>
<evidence type="ECO:0000256" key="1">
    <source>
        <dbReference type="SAM" id="MobiDB-lite"/>
    </source>
</evidence>
<feature type="domain" description="Myb-like" evidence="2">
    <location>
        <begin position="277"/>
        <end position="323"/>
    </location>
</feature>
<feature type="non-terminal residue" evidence="4">
    <location>
        <position position="1"/>
    </location>
</feature>
<name>A0A6P6RU80_9EIME</name>
<keyword evidence="3" id="KW-1185">Reference proteome</keyword>
<evidence type="ECO:0000259" key="2">
    <source>
        <dbReference type="PROSITE" id="PS50090"/>
    </source>
</evidence>
<dbReference type="CDD" id="cd00167">
    <property type="entry name" value="SANT"/>
    <property type="match status" value="1"/>
</dbReference>
<protein>
    <submittedName>
        <fullName evidence="4">Uncharacterized protein LOC113146896</fullName>
    </submittedName>
</protein>
<accession>A0A6P6RU80</accession>
<dbReference type="Proteomes" id="UP000515125">
    <property type="component" value="Unplaced"/>
</dbReference>
<feature type="region of interest" description="Disordered" evidence="1">
    <location>
        <begin position="62"/>
        <end position="94"/>
    </location>
</feature>
<dbReference type="RefSeq" id="XP_026191391.1">
    <property type="nucleotide sequence ID" value="XM_026335606.1"/>
</dbReference>
<evidence type="ECO:0000313" key="3">
    <source>
        <dbReference type="Proteomes" id="UP000515125"/>
    </source>
</evidence>
<proteinExistence type="predicted"/>
<organism evidence="3 4">
    <name type="scientific">Cyclospora cayetanensis</name>
    <dbReference type="NCBI Taxonomy" id="88456"/>
    <lineage>
        <taxon>Eukaryota</taxon>
        <taxon>Sar</taxon>
        <taxon>Alveolata</taxon>
        <taxon>Apicomplexa</taxon>
        <taxon>Conoidasida</taxon>
        <taxon>Coccidia</taxon>
        <taxon>Eucoccidiorida</taxon>
        <taxon>Eimeriorina</taxon>
        <taxon>Eimeriidae</taxon>
        <taxon>Cyclospora</taxon>
    </lineage>
</organism>
<sequence>GAGSSKSGGAPAEASSAAVGSAAFLGNRNESLADIPVKPKPRKYFDAKTFRQLLKRYKEHRNREEEELLKQHYARPPPGKDSPFSPQTRSRHATQSLHLLRAGRTSQPASCFSRPFMHSQADKLASTGPLPLVHNNLSSQPDPQVFVPLFAACGLASEGWGVEDFLRRIGITEHAETIRGHFNNNWNQFICAKPRVRRVRCFSTARFLCRAIRDCPCAAAACKLSTTLMEIESLTNAQRRLILRHIRLFNHGLWPENSYSDYIERFQAPPLKREGMPWTDEEDQRLIELANKYDPNFGDPWLYLSWEMQRETEEVHKRYLSMVVIPQNKGRRSEMLLSKCLRPLFFSRHFKLLPPLLFIVPSPSNFNTKPAKAFSVPRPFASL</sequence>
<dbReference type="OrthoDB" id="408360at2759"/>
<dbReference type="InterPro" id="IPR009057">
    <property type="entry name" value="Homeodomain-like_sf"/>
</dbReference>
<dbReference type="InterPro" id="IPR001005">
    <property type="entry name" value="SANT/Myb"/>
</dbReference>
<evidence type="ECO:0000313" key="4">
    <source>
        <dbReference type="RefSeq" id="XP_026191391.1"/>
    </source>
</evidence>
<dbReference type="GeneID" id="113146896"/>